<feature type="compositionally biased region" description="Low complexity" evidence="1">
    <location>
        <begin position="29"/>
        <end position="41"/>
    </location>
</feature>
<proteinExistence type="predicted"/>
<evidence type="ECO:0000313" key="3">
    <source>
        <dbReference type="Proteomes" id="UP000030848"/>
    </source>
</evidence>
<comment type="caution">
    <text evidence="2">The sequence shown here is derived from an EMBL/GenBank/DDBJ whole genome shotgun (WGS) entry which is preliminary data.</text>
</comment>
<organism evidence="2 3">
    <name type="scientific">Saccharomonospora viridis</name>
    <dbReference type="NCBI Taxonomy" id="1852"/>
    <lineage>
        <taxon>Bacteria</taxon>
        <taxon>Bacillati</taxon>
        <taxon>Actinomycetota</taxon>
        <taxon>Actinomycetes</taxon>
        <taxon>Pseudonocardiales</taxon>
        <taxon>Pseudonocardiaceae</taxon>
        <taxon>Saccharomonospora</taxon>
    </lineage>
</organism>
<accession>A0A837D733</accession>
<feature type="region of interest" description="Disordered" evidence="1">
    <location>
        <begin position="29"/>
        <end position="63"/>
    </location>
</feature>
<dbReference type="EMBL" id="JRZE01000006">
    <property type="protein sequence ID" value="KHF43573.1"/>
    <property type="molecule type" value="Genomic_DNA"/>
</dbReference>
<feature type="compositionally biased region" description="Basic and acidic residues" evidence="1">
    <location>
        <begin position="42"/>
        <end position="58"/>
    </location>
</feature>
<protein>
    <submittedName>
        <fullName evidence="2">Uncharacterized protein</fullName>
    </submittedName>
</protein>
<reference evidence="2 3" key="1">
    <citation type="submission" date="2014-10" db="EMBL/GenBank/DDBJ databases">
        <title>Genome sequence of Micropolyspora internatus JCM3315.</title>
        <authorList>
            <person name="Shin S.-K."/>
            <person name="Yi H."/>
        </authorList>
    </citation>
    <scope>NUCLEOTIDE SEQUENCE [LARGE SCALE GENOMIC DNA]</scope>
    <source>
        <strain evidence="2 3">JCM 3315</strain>
    </source>
</reference>
<name>A0A837D733_9PSEU</name>
<gene>
    <name evidence="2" type="ORF">MINT15_37750</name>
</gene>
<dbReference type="Proteomes" id="UP000030848">
    <property type="component" value="Unassembled WGS sequence"/>
</dbReference>
<evidence type="ECO:0000256" key="1">
    <source>
        <dbReference type="SAM" id="MobiDB-lite"/>
    </source>
</evidence>
<dbReference type="AlphaFoldDB" id="A0A837D733"/>
<evidence type="ECO:0000313" key="2">
    <source>
        <dbReference type="EMBL" id="KHF43573.1"/>
    </source>
</evidence>
<sequence>MVVSVVSNVVSQTSLSSVRLSSVDHASGVVVTGVPGSSHSGPEPEHSRTRGSATRDRWGTTTTVPHRMYNALYAGG</sequence>